<keyword evidence="2" id="KW-1185">Reference proteome</keyword>
<gene>
    <name evidence="1" type="ORF">ABIE19_002967</name>
</gene>
<comment type="caution">
    <text evidence="1">The sequence shown here is derived from an EMBL/GenBank/DDBJ whole genome shotgun (WGS) entry which is preliminary data.</text>
</comment>
<organism evidence="1 2">
    <name type="scientific">Brevundimonas faecalis</name>
    <dbReference type="NCBI Taxonomy" id="947378"/>
    <lineage>
        <taxon>Bacteria</taxon>
        <taxon>Pseudomonadati</taxon>
        <taxon>Pseudomonadota</taxon>
        <taxon>Alphaproteobacteria</taxon>
        <taxon>Caulobacterales</taxon>
        <taxon>Caulobacteraceae</taxon>
        <taxon>Brevundimonas</taxon>
    </lineage>
</organism>
<reference evidence="1 2" key="1">
    <citation type="submission" date="2024-06" db="EMBL/GenBank/DDBJ databases">
        <title>Sorghum-associated microbial communities from plants grown in Nebraska, USA.</title>
        <authorList>
            <person name="Schachtman D."/>
        </authorList>
    </citation>
    <scope>NUCLEOTIDE SEQUENCE [LARGE SCALE GENOMIC DNA]</scope>
    <source>
        <strain evidence="1 2">2814</strain>
    </source>
</reference>
<evidence type="ECO:0000313" key="1">
    <source>
        <dbReference type="EMBL" id="MET4685018.1"/>
    </source>
</evidence>
<protein>
    <submittedName>
        <fullName evidence="1">Uncharacterized protein</fullName>
    </submittedName>
</protein>
<dbReference type="EMBL" id="JBEPTF010000004">
    <property type="protein sequence ID" value="MET4685018.1"/>
    <property type="molecule type" value="Genomic_DNA"/>
</dbReference>
<sequence length="229" mass="23751">MKPPRLSGSLRELVPTPPLKPKAMVPVPAPTAPCSTGPGVAVSIARTTSAAVTTRARISLRPPSLVSPTTALTERMSSCPGWFSVQSRTPSIPRATDRVFVRTIGVSISPSSLIWVAPASLPKPLATDSPAGTLSRNRSPPCGRTAVTPVRTLSPERRVTWPTRTPATSVTAFKGPGVRIPGARPRSRIVGRADDGSDAVEGAAISVVATAVVSAAAARREREAVMIGS</sequence>
<evidence type="ECO:0000313" key="2">
    <source>
        <dbReference type="Proteomes" id="UP001549313"/>
    </source>
</evidence>
<name>A0ABV2RGA2_9CAUL</name>
<dbReference type="Proteomes" id="UP001549313">
    <property type="component" value="Unassembled WGS sequence"/>
</dbReference>
<accession>A0ABV2RGA2</accession>
<proteinExistence type="predicted"/>